<dbReference type="Pfam" id="PF11951">
    <property type="entry name" value="Fungal_trans_2"/>
    <property type="match status" value="1"/>
</dbReference>
<evidence type="ECO:0000256" key="4">
    <source>
        <dbReference type="ARBA" id="ARBA00023125"/>
    </source>
</evidence>
<keyword evidence="1" id="KW-0479">Metal-binding</keyword>
<dbReference type="GO" id="GO:0000981">
    <property type="term" value="F:DNA-binding transcription factor activity, RNA polymerase II-specific"/>
    <property type="evidence" value="ECO:0007669"/>
    <property type="project" value="InterPro"/>
</dbReference>
<dbReference type="CDD" id="cd00067">
    <property type="entry name" value="GAL4"/>
    <property type="match status" value="1"/>
</dbReference>
<evidence type="ECO:0000256" key="5">
    <source>
        <dbReference type="ARBA" id="ARBA00023163"/>
    </source>
</evidence>
<dbReference type="PROSITE" id="PS00463">
    <property type="entry name" value="ZN2_CY6_FUNGAL_1"/>
    <property type="match status" value="1"/>
</dbReference>
<dbReference type="Pfam" id="PF00172">
    <property type="entry name" value="Zn_clus"/>
    <property type="match status" value="1"/>
</dbReference>
<keyword evidence="2" id="KW-0862">Zinc</keyword>
<dbReference type="SUPFAM" id="SSF57701">
    <property type="entry name" value="Zn2/Cys6 DNA-binding domain"/>
    <property type="match status" value="1"/>
</dbReference>
<dbReference type="SMART" id="SM00066">
    <property type="entry name" value="GAL4"/>
    <property type="match status" value="1"/>
</dbReference>
<dbReference type="OrthoDB" id="3172332at2759"/>
<dbReference type="GO" id="GO:0003677">
    <property type="term" value="F:DNA binding"/>
    <property type="evidence" value="ECO:0007669"/>
    <property type="project" value="UniProtKB-KW"/>
</dbReference>
<keyword evidence="3" id="KW-0805">Transcription regulation</keyword>
<keyword evidence="5" id="KW-0804">Transcription</keyword>
<dbReference type="EMBL" id="MU006089">
    <property type="protein sequence ID" value="KAF2843634.1"/>
    <property type="molecule type" value="Genomic_DNA"/>
</dbReference>
<feature type="region of interest" description="Disordered" evidence="7">
    <location>
        <begin position="56"/>
        <end position="96"/>
    </location>
</feature>
<accession>A0A9P4SJX5</accession>
<dbReference type="PANTHER" id="PTHR36206">
    <property type="entry name" value="ASPERCRYPTIN BIOSYNTHESIS CLUSTER-SPECIFIC TRANSCRIPTION REGULATOR ATNN-RELATED"/>
    <property type="match status" value="1"/>
</dbReference>
<dbReference type="InterPro" id="IPR001138">
    <property type="entry name" value="Zn2Cys6_DnaBD"/>
</dbReference>
<evidence type="ECO:0000256" key="2">
    <source>
        <dbReference type="ARBA" id="ARBA00022833"/>
    </source>
</evidence>
<dbReference type="Gene3D" id="4.10.240.10">
    <property type="entry name" value="Zn(2)-C6 fungal-type DNA-binding domain"/>
    <property type="match status" value="1"/>
</dbReference>
<comment type="caution">
    <text evidence="9">The sequence shown here is derived from an EMBL/GenBank/DDBJ whole genome shotgun (WGS) entry which is preliminary data.</text>
</comment>
<keyword evidence="6" id="KW-0539">Nucleus</keyword>
<dbReference type="InterPro" id="IPR052360">
    <property type="entry name" value="Transcr_Regulatory_Proteins"/>
</dbReference>
<sequence>MSNERESNILAELDRRFKIRVRTGCVTCRIRRIKCDEAKPSCLKCTSTGRVCEGYIDGPLPRKPRSPEPSAVTRPRDGSFRPIVPSTSATLHRPTSQIGFDHPLELRSLDFFRTRTMPSATEFFHSELWSQWVLQLCHSEPAIKHGILAISALHERYEREPSLYSPCDEKDFAFVQYAQAVQHSNQLMMSPESGPSHLSKILIACVLFICYENLAGNYAVAKMHLKNGQRILLNHLQSRKTKDQEQDPLGIFCLILGRLDFQAMTFSDDQSPYEYTELSRPLYPSTAAPPPIPERFEDLQSARDVLVSNLRWIMWTAAAQEKVLENNAQIDLEAVLGTGASDLSRLLALQKQCERNLDDWSSRFSMFMDLHSRTSSRTLVEASSSSSSSLPAQPSIFNPHGATILRMLALTGHTIVRGTLNGTERDWDAQIPTFCQIIDLASTLPRPQFGTALTFDTGPIIPLFLTTIKCRDPQLRRQAIRLLRNSGRREGVWESLAAARVGENVVRIEEEGVRLLSHTPHDSSEMMIWWSAADIEERYRVRIVQTRVVLAEERIRMGCVMRPHWPSGELVVRTEEIKLGKLEEEEEQVADVAVDRIWGRGIVLQEREL</sequence>
<evidence type="ECO:0000256" key="3">
    <source>
        <dbReference type="ARBA" id="ARBA00023015"/>
    </source>
</evidence>
<keyword evidence="4" id="KW-0238">DNA-binding</keyword>
<evidence type="ECO:0000256" key="6">
    <source>
        <dbReference type="ARBA" id="ARBA00023242"/>
    </source>
</evidence>
<feature type="compositionally biased region" description="Polar residues" evidence="7">
    <location>
        <begin position="85"/>
        <end position="96"/>
    </location>
</feature>
<dbReference type="Proteomes" id="UP000799429">
    <property type="component" value="Unassembled WGS sequence"/>
</dbReference>
<evidence type="ECO:0000256" key="7">
    <source>
        <dbReference type="SAM" id="MobiDB-lite"/>
    </source>
</evidence>
<dbReference type="GO" id="GO:0008270">
    <property type="term" value="F:zinc ion binding"/>
    <property type="evidence" value="ECO:0007669"/>
    <property type="project" value="InterPro"/>
</dbReference>
<organism evidence="9 10">
    <name type="scientific">Patellaria atrata CBS 101060</name>
    <dbReference type="NCBI Taxonomy" id="1346257"/>
    <lineage>
        <taxon>Eukaryota</taxon>
        <taxon>Fungi</taxon>
        <taxon>Dikarya</taxon>
        <taxon>Ascomycota</taxon>
        <taxon>Pezizomycotina</taxon>
        <taxon>Dothideomycetes</taxon>
        <taxon>Dothideomycetes incertae sedis</taxon>
        <taxon>Patellariales</taxon>
        <taxon>Patellariaceae</taxon>
        <taxon>Patellaria</taxon>
    </lineage>
</organism>
<reference evidence="9" key="1">
    <citation type="journal article" date="2020" name="Stud. Mycol.">
        <title>101 Dothideomycetes genomes: a test case for predicting lifestyles and emergence of pathogens.</title>
        <authorList>
            <person name="Haridas S."/>
            <person name="Albert R."/>
            <person name="Binder M."/>
            <person name="Bloem J."/>
            <person name="Labutti K."/>
            <person name="Salamov A."/>
            <person name="Andreopoulos B."/>
            <person name="Baker S."/>
            <person name="Barry K."/>
            <person name="Bills G."/>
            <person name="Bluhm B."/>
            <person name="Cannon C."/>
            <person name="Castanera R."/>
            <person name="Culley D."/>
            <person name="Daum C."/>
            <person name="Ezra D."/>
            <person name="Gonzalez J."/>
            <person name="Henrissat B."/>
            <person name="Kuo A."/>
            <person name="Liang C."/>
            <person name="Lipzen A."/>
            <person name="Lutzoni F."/>
            <person name="Magnuson J."/>
            <person name="Mondo S."/>
            <person name="Nolan M."/>
            <person name="Ohm R."/>
            <person name="Pangilinan J."/>
            <person name="Park H.-J."/>
            <person name="Ramirez L."/>
            <person name="Alfaro M."/>
            <person name="Sun H."/>
            <person name="Tritt A."/>
            <person name="Yoshinaga Y."/>
            <person name="Zwiers L.-H."/>
            <person name="Turgeon B."/>
            <person name="Goodwin S."/>
            <person name="Spatafora J."/>
            <person name="Crous P."/>
            <person name="Grigoriev I."/>
        </authorList>
    </citation>
    <scope>NUCLEOTIDE SEQUENCE</scope>
    <source>
        <strain evidence="9">CBS 101060</strain>
    </source>
</reference>
<evidence type="ECO:0000259" key="8">
    <source>
        <dbReference type="PROSITE" id="PS50048"/>
    </source>
</evidence>
<evidence type="ECO:0000313" key="10">
    <source>
        <dbReference type="Proteomes" id="UP000799429"/>
    </source>
</evidence>
<dbReference type="InterPro" id="IPR036864">
    <property type="entry name" value="Zn2-C6_fun-type_DNA-bd_sf"/>
</dbReference>
<evidence type="ECO:0000313" key="9">
    <source>
        <dbReference type="EMBL" id="KAF2843634.1"/>
    </source>
</evidence>
<gene>
    <name evidence="9" type="ORF">M501DRAFT_985734</name>
</gene>
<dbReference type="AlphaFoldDB" id="A0A9P4SJX5"/>
<protein>
    <recommendedName>
        <fullName evidence="8">Zn(2)-C6 fungal-type domain-containing protein</fullName>
    </recommendedName>
</protein>
<keyword evidence="10" id="KW-1185">Reference proteome</keyword>
<feature type="domain" description="Zn(2)-C6 fungal-type" evidence="8">
    <location>
        <begin position="24"/>
        <end position="52"/>
    </location>
</feature>
<dbReference type="PANTHER" id="PTHR36206:SF4">
    <property type="entry name" value="HYPOTHETICAL CONSERVED PROTEIN (EUROFUNG)-RELATED"/>
    <property type="match status" value="1"/>
</dbReference>
<evidence type="ECO:0000256" key="1">
    <source>
        <dbReference type="ARBA" id="ARBA00022723"/>
    </source>
</evidence>
<name>A0A9P4SJX5_9PEZI</name>
<proteinExistence type="predicted"/>
<dbReference type="PROSITE" id="PS50048">
    <property type="entry name" value="ZN2_CY6_FUNGAL_2"/>
    <property type="match status" value="1"/>
</dbReference>
<dbReference type="InterPro" id="IPR021858">
    <property type="entry name" value="Fun_TF"/>
</dbReference>